<keyword evidence="3" id="KW-1185">Reference proteome</keyword>
<gene>
    <name evidence="2" type="ORF">C8E89_14521</name>
</gene>
<keyword evidence="1" id="KW-0175">Coiled coil</keyword>
<accession>A0A318H724</accession>
<evidence type="ECO:0000256" key="1">
    <source>
        <dbReference type="SAM" id="Coils"/>
    </source>
</evidence>
<dbReference type="Proteomes" id="UP000247781">
    <property type="component" value="Unassembled WGS sequence"/>
</dbReference>
<evidence type="ECO:0000313" key="3">
    <source>
        <dbReference type="Proteomes" id="UP000247781"/>
    </source>
</evidence>
<reference evidence="3" key="1">
    <citation type="submission" date="2018-05" db="EMBL/GenBank/DDBJ databases">
        <authorList>
            <person name="Deangelis K."/>
            <person name="Huntemann M."/>
            <person name="Clum A."/>
            <person name="Pillay M."/>
            <person name="Palaniappan K."/>
            <person name="Varghese N."/>
            <person name="Mikhailova N."/>
            <person name="Stamatis D."/>
            <person name="Reddy T."/>
            <person name="Daum C."/>
            <person name="Shapiro N."/>
            <person name="Ivanova N."/>
            <person name="Kyrpides N."/>
            <person name="Woyke T."/>
        </authorList>
    </citation>
    <scope>NUCLEOTIDE SEQUENCE [LARGE SCALE GENOMIC DNA]</scope>
    <source>
        <strain evidence="3">GAS496</strain>
    </source>
</reference>
<dbReference type="AlphaFoldDB" id="A0A318H724"/>
<organism evidence="2 3">
    <name type="scientific">Mycolicibacterium moriokaense</name>
    <dbReference type="NCBI Taxonomy" id="39691"/>
    <lineage>
        <taxon>Bacteria</taxon>
        <taxon>Bacillati</taxon>
        <taxon>Actinomycetota</taxon>
        <taxon>Actinomycetes</taxon>
        <taxon>Mycobacteriales</taxon>
        <taxon>Mycobacteriaceae</taxon>
        <taxon>Mycolicibacterium</taxon>
    </lineage>
</organism>
<dbReference type="OrthoDB" id="4753497at2"/>
<comment type="caution">
    <text evidence="2">The sequence shown here is derived from an EMBL/GenBank/DDBJ whole genome shotgun (WGS) entry which is preliminary data.</text>
</comment>
<dbReference type="EMBL" id="QJJU01000045">
    <property type="protein sequence ID" value="PXW98248.1"/>
    <property type="molecule type" value="Genomic_DNA"/>
</dbReference>
<sequence>MTVGVQWVGATRAADASQAAYFRGVLADQREETMSELARSHTRLRDRMTGEQVVGLRAMARMRIDVRELEAKKRELDRLIAALDRRFSALWSQQG</sequence>
<name>A0A318H724_9MYCO</name>
<reference evidence="2 3" key="2">
    <citation type="submission" date="2018-06" db="EMBL/GenBank/DDBJ databases">
        <title>Sequencing of bacterial isolates from soil warming experiment in Harvard Forest, Massachusetts, USA.</title>
        <authorList>
            <person name="Deangelis K.PhD."/>
        </authorList>
    </citation>
    <scope>NUCLEOTIDE SEQUENCE [LARGE SCALE GENOMIC DNA]</scope>
    <source>
        <strain evidence="2 3">GAS496</strain>
    </source>
</reference>
<feature type="coiled-coil region" evidence="1">
    <location>
        <begin position="59"/>
        <end position="86"/>
    </location>
</feature>
<dbReference type="RefSeq" id="WP_110320154.1">
    <property type="nucleotide sequence ID" value="NZ_QJJU01000045.1"/>
</dbReference>
<protein>
    <submittedName>
        <fullName evidence="2">Uncharacterized protein</fullName>
    </submittedName>
</protein>
<evidence type="ECO:0000313" key="2">
    <source>
        <dbReference type="EMBL" id="PXW98248.1"/>
    </source>
</evidence>
<proteinExistence type="predicted"/>